<keyword evidence="9" id="KW-1185">Reference proteome</keyword>
<keyword evidence="2 6" id="KW-0812">Transmembrane</keyword>
<dbReference type="InterPro" id="IPR047817">
    <property type="entry name" value="ABC2_TM_bact-type"/>
</dbReference>
<feature type="transmembrane region" description="Helical" evidence="6">
    <location>
        <begin position="154"/>
        <end position="179"/>
    </location>
</feature>
<keyword evidence="6" id="KW-1003">Cell membrane</keyword>
<name>A0A1I3IMQ9_9ACTN</name>
<feature type="transmembrane region" description="Helical" evidence="6">
    <location>
        <begin position="40"/>
        <end position="64"/>
    </location>
</feature>
<comment type="similarity">
    <text evidence="6">Belongs to the ABC-2 integral membrane protein family.</text>
</comment>
<keyword evidence="6" id="KW-0813">Transport</keyword>
<dbReference type="RefSeq" id="WP_093886062.1">
    <property type="nucleotide sequence ID" value="NZ_FOQY01000003.1"/>
</dbReference>
<evidence type="ECO:0000256" key="5">
    <source>
        <dbReference type="ARBA" id="ARBA00023251"/>
    </source>
</evidence>
<gene>
    <name evidence="8" type="ORF">SAMN05216275_103353</name>
</gene>
<dbReference type="AlphaFoldDB" id="A0A1I3IMQ9"/>
<comment type="subcellular location">
    <subcellularLocation>
        <location evidence="6">Cell membrane</location>
        <topology evidence="6">Multi-pass membrane protein</topology>
    </subcellularLocation>
    <subcellularLocation>
        <location evidence="1">Membrane</location>
        <topology evidence="1">Multi-pass membrane protein</topology>
    </subcellularLocation>
</comment>
<dbReference type="InterPro" id="IPR000412">
    <property type="entry name" value="ABC_2_transport"/>
</dbReference>
<dbReference type="PANTHER" id="PTHR43229:SF2">
    <property type="entry name" value="NODULATION PROTEIN J"/>
    <property type="match status" value="1"/>
</dbReference>
<feature type="transmembrane region" description="Helical" evidence="6">
    <location>
        <begin position="76"/>
        <end position="98"/>
    </location>
</feature>
<keyword evidence="3 6" id="KW-1133">Transmembrane helix</keyword>
<sequence>MSTTTSPLPGRSPLSRAGWALTDAWTITRRDLNHWALRPGAVIVGWAFPVMIVLMFGGLFGGAISVPGGGGYFEFLMPGMFTMTMLFGLETTMTAVATDASRGVTDRFRSMPMSASAVVLGRCAADMLNSIVGLSIMIGAGLLLGWRWHGGPAAALAAVGLLLLLRAALLWAGILIGLVAGGPESLASVQILVWPVGFLSNVFVDPATMPAWLGAIAAWNPLSATASATRELFGNPGWGGESWIAQNAMPMAVVWPLLLTAIFLPLSVRRFRRLGS</sequence>
<dbReference type="PIRSF" id="PIRSF006648">
    <property type="entry name" value="DrrB"/>
    <property type="match status" value="1"/>
</dbReference>
<keyword evidence="5" id="KW-0046">Antibiotic resistance</keyword>
<dbReference type="Proteomes" id="UP000199111">
    <property type="component" value="Unassembled WGS sequence"/>
</dbReference>
<evidence type="ECO:0000313" key="8">
    <source>
        <dbReference type="EMBL" id="SFI49159.1"/>
    </source>
</evidence>
<evidence type="ECO:0000256" key="1">
    <source>
        <dbReference type="ARBA" id="ARBA00004141"/>
    </source>
</evidence>
<proteinExistence type="inferred from homology"/>
<dbReference type="EMBL" id="FOQY01000003">
    <property type="protein sequence ID" value="SFI49159.1"/>
    <property type="molecule type" value="Genomic_DNA"/>
</dbReference>
<dbReference type="GO" id="GO:0140359">
    <property type="term" value="F:ABC-type transporter activity"/>
    <property type="evidence" value="ECO:0007669"/>
    <property type="project" value="InterPro"/>
</dbReference>
<dbReference type="GeneID" id="96297108"/>
<evidence type="ECO:0000313" key="9">
    <source>
        <dbReference type="Proteomes" id="UP000199111"/>
    </source>
</evidence>
<organism evidence="8 9">
    <name type="scientific">Streptosporangium canum</name>
    <dbReference type="NCBI Taxonomy" id="324952"/>
    <lineage>
        <taxon>Bacteria</taxon>
        <taxon>Bacillati</taxon>
        <taxon>Actinomycetota</taxon>
        <taxon>Actinomycetes</taxon>
        <taxon>Streptosporangiales</taxon>
        <taxon>Streptosporangiaceae</taxon>
        <taxon>Streptosporangium</taxon>
    </lineage>
</organism>
<dbReference type="GO" id="GO:0043190">
    <property type="term" value="C:ATP-binding cassette (ABC) transporter complex"/>
    <property type="evidence" value="ECO:0007669"/>
    <property type="project" value="InterPro"/>
</dbReference>
<evidence type="ECO:0000256" key="4">
    <source>
        <dbReference type="ARBA" id="ARBA00023136"/>
    </source>
</evidence>
<dbReference type="GO" id="GO:0046677">
    <property type="term" value="P:response to antibiotic"/>
    <property type="evidence" value="ECO:0007669"/>
    <property type="project" value="UniProtKB-KW"/>
</dbReference>
<dbReference type="PANTHER" id="PTHR43229">
    <property type="entry name" value="NODULATION PROTEIN J"/>
    <property type="match status" value="1"/>
</dbReference>
<evidence type="ECO:0000256" key="2">
    <source>
        <dbReference type="ARBA" id="ARBA00022692"/>
    </source>
</evidence>
<dbReference type="PROSITE" id="PS51012">
    <property type="entry name" value="ABC_TM2"/>
    <property type="match status" value="1"/>
</dbReference>
<keyword evidence="4 6" id="KW-0472">Membrane</keyword>
<evidence type="ECO:0000256" key="6">
    <source>
        <dbReference type="RuleBase" id="RU361157"/>
    </source>
</evidence>
<protein>
    <recommendedName>
        <fullName evidence="6">Transport permease protein</fullName>
    </recommendedName>
</protein>
<feature type="transmembrane region" description="Helical" evidence="6">
    <location>
        <begin position="248"/>
        <end position="268"/>
    </location>
</feature>
<feature type="transmembrane region" description="Helical" evidence="6">
    <location>
        <begin position="186"/>
        <end position="204"/>
    </location>
</feature>
<evidence type="ECO:0000256" key="3">
    <source>
        <dbReference type="ARBA" id="ARBA00022989"/>
    </source>
</evidence>
<dbReference type="InterPro" id="IPR013525">
    <property type="entry name" value="ABC2_TM"/>
</dbReference>
<dbReference type="Pfam" id="PF01061">
    <property type="entry name" value="ABC2_membrane"/>
    <property type="match status" value="1"/>
</dbReference>
<reference evidence="9" key="1">
    <citation type="submission" date="2016-10" db="EMBL/GenBank/DDBJ databases">
        <authorList>
            <person name="Varghese N."/>
            <person name="Submissions S."/>
        </authorList>
    </citation>
    <scope>NUCLEOTIDE SEQUENCE [LARGE SCALE GENOMIC DNA]</scope>
    <source>
        <strain evidence="9">CGMCC 4.2126</strain>
    </source>
</reference>
<evidence type="ECO:0000259" key="7">
    <source>
        <dbReference type="PROSITE" id="PS51012"/>
    </source>
</evidence>
<feature type="transmembrane region" description="Helical" evidence="6">
    <location>
        <begin position="119"/>
        <end position="148"/>
    </location>
</feature>
<feature type="domain" description="ABC transmembrane type-2" evidence="7">
    <location>
        <begin position="40"/>
        <end position="274"/>
    </location>
</feature>
<dbReference type="InterPro" id="IPR051784">
    <property type="entry name" value="Nod_factor_ABC_transporter"/>
</dbReference>
<accession>A0A1I3IMQ9</accession>